<reference evidence="4" key="1">
    <citation type="submission" date="2021-08" db="EMBL/GenBank/DDBJ databases">
        <title>WGS assembly of Ceratopteris richardii.</title>
        <authorList>
            <person name="Marchant D.B."/>
            <person name="Chen G."/>
            <person name="Jenkins J."/>
            <person name="Shu S."/>
            <person name="Leebens-Mack J."/>
            <person name="Grimwood J."/>
            <person name="Schmutz J."/>
            <person name="Soltis P."/>
            <person name="Soltis D."/>
            <person name="Chen Z.-H."/>
        </authorList>
    </citation>
    <scope>NUCLEOTIDE SEQUENCE</scope>
    <source>
        <strain evidence="4">Whitten #5841</strain>
        <tissue evidence="4">Leaf</tissue>
    </source>
</reference>
<dbReference type="Gene3D" id="3.30.160.20">
    <property type="match status" value="1"/>
</dbReference>
<dbReference type="InterPro" id="IPR050057">
    <property type="entry name" value="Prokaryotic/Mito_RF"/>
</dbReference>
<dbReference type="PANTHER" id="PTHR43804:SF6">
    <property type="entry name" value="CLASS I PEPTIDE CHAIN RELEASE FACTOR"/>
    <property type="match status" value="1"/>
</dbReference>
<evidence type="ECO:0000256" key="1">
    <source>
        <dbReference type="ARBA" id="ARBA00010835"/>
    </source>
</evidence>
<evidence type="ECO:0000256" key="2">
    <source>
        <dbReference type="SAM" id="MobiDB-lite"/>
    </source>
</evidence>
<dbReference type="InterPro" id="IPR045853">
    <property type="entry name" value="Pep_chain_release_fac_I_sf"/>
</dbReference>
<dbReference type="GO" id="GO:0003747">
    <property type="term" value="F:translation release factor activity"/>
    <property type="evidence" value="ECO:0007669"/>
    <property type="project" value="InterPro"/>
</dbReference>
<dbReference type="GO" id="GO:0009507">
    <property type="term" value="C:chloroplast"/>
    <property type="evidence" value="ECO:0007669"/>
    <property type="project" value="TreeGrafter"/>
</dbReference>
<keyword evidence="5" id="KW-1185">Reference proteome</keyword>
<organism evidence="4 5">
    <name type="scientific">Ceratopteris richardii</name>
    <name type="common">Triangle waterfern</name>
    <dbReference type="NCBI Taxonomy" id="49495"/>
    <lineage>
        <taxon>Eukaryota</taxon>
        <taxon>Viridiplantae</taxon>
        <taxon>Streptophyta</taxon>
        <taxon>Embryophyta</taxon>
        <taxon>Tracheophyta</taxon>
        <taxon>Polypodiopsida</taxon>
        <taxon>Polypodiidae</taxon>
        <taxon>Polypodiales</taxon>
        <taxon>Pteridineae</taxon>
        <taxon>Pteridaceae</taxon>
        <taxon>Parkerioideae</taxon>
        <taxon>Ceratopteris</taxon>
    </lineage>
</organism>
<feature type="region of interest" description="Disordered" evidence="2">
    <location>
        <begin position="85"/>
        <end position="120"/>
    </location>
</feature>
<dbReference type="Pfam" id="PF00472">
    <property type="entry name" value="RF-1"/>
    <property type="match status" value="1"/>
</dbReference>
<dbReference type="SUPFAM" id="SSF75620">
    <property type="entry name" value="Release factor"/>
    <property type="match status" value="1"/>
</dbReference>
<comment type="similarity">
    <text evidence="1">Belongs to the prokaryotic/mitochondrial release factor family.</text>
</comment>
<feature type="domain" description="Prokaryotic-type class I peptide chain release factors" evidence="3">
    <location>
        <begin position="177"/>
        <end position="243"/>
    </location>
</feature>
<protein>
    <recommendedName>
        <fullName evidence="3">Prokaryotic-type class I peptide chain release factors domain-containing protein</fullName>
    </recommendedName>
</protein>
<evidence type="ECO:0000259" key="3">
    <source>
        <dbReference type="Pfam" id="PF00472"/>
    </source>
</evidence>
<evidence type="ECO:0000313" key="5">
    <source>
        <dbReference type="Proteomes" id="UP000825935"/>
    </source>
</evidence>
<comment type="caution">
    <text evidence="4">The sequence shown here is derived from an EMBL/GenBank/DDBJ whole genome shotgun (WGS) entry which is preliminary data.</text>
</comment>
<dbReference type="OrthoDB" id="2019491at2759"/>
<dbReference type="PANTHER" id="PTHR43804">
    <property type="entry name" value="LD18447P"/>
    <property type="match status" value="1"/>
</dbReference>
<evidence type="ECO:0000313" key="4">
    <source>
        <dbReference type="EMBL" id="KAH7433160.1"/>
    </source>
</evidence>
<proteinExistence type="inferred from homology"/>
<dbReference type="InterPro" id="IPR000352">
    <property type="entry name" value="Pep_chain_release_fac_I"/>
</dbReference>
<accession>A0A8T2UF65</accession>
<sequence>MFLRSVAIQSPIVRNGLEASAMAALNRLCTSSTSCSSSFPVLERCSLLRSRRLPSLNTTPTTNALQLVPRTRFMFSSFSSGASAAKDEERCNPEVSSEASWPRSVSMDSESLGSEIEEDDQWADEEWYRMQAEDEQWFRREEEFYETRISEWNKPPSARSVTQVDYLALPESSLFAQCRMDTFRASGPGGQHRNKTDSGVRITHLPTGLVAQAVDDRSQHKNRAVAMSRLRLLIAAKDSGKKNSGDKIGVKHPDFAKGIQALLDLLSASKGYIVYAATVLRVSPNAISKVLTMDKTVLQATNELLISNGQKPFK</sequence>
<dbReference type="EMBL" id="CM035412">
    <property type="protein sequence ID" value="KAH7433160.1"/>
    <property type="molecule type" value="Genomic_DNA"/>
</dbReference>
<dbReference type="Proteomes" id="UP000825935">
    <property type="component" value="Chromosome 7"/>
</dbReference>
<dbReference type="AlphaFoldDB" id="A0A8T2UF65"/>
<name>A0A8T2UF65_CERRI</name>
<gene>
    <name evidence="4" type="ORF">KP509_07G056900</name>
</gene>